<proteinExistence type="inferred from homology"/>
<keyword evidence="10" id="KW-1185">Reference proteome</keyword>
<reference evidence="9 10" key="1">
    <citation type="journal article" date="2020" name="Elife">
        <title>Loss of centromere function drives karyotype evolution in closely related Malassezia species.</title>
        <authorList>
            <person name="Sankaranarayanan S.R."/>
            <person name="Ianiri G."/>
            <person name="Coelho M.A."/>
            <person name="Reza M.H."/>
            <person name="Thimmappa B.C."/>
            <person name="Ganguly P."/>
            <person name="Vadnala R.N."/>
            <person name="Sun S."/>
            <person name="Siddharthan R."/>
            <person name="Tellgren-Roth C."/>
            <person name="Dawson T.L."/>
            <person name="Heitman J."/>
            <person name="Sanyal K."/>
        </authorList>
    </citation>
    <scope>NUCLEOTIDE SEQUENCE [LARGE SCALE GENOMIC DNA]</scope>
    <source>
        <strain evidence="9">CBS14141</strain>
    </source>
</reference>
<protein>
    <submittedName>
        <fullName evidence="9">D-stereospecific aminopeptidase</fullName>
        <ecNumber evidence="9">3.4.11.19</ecNumber>
    </submittedName>
</protein>
<keyword evidence="7 8" id="KW-0472">Membrane</keyword>
<feature type="transmembrane region" description="Helical" evidence="8">
    <location>
        <begin position="270"/>
        <end position="290"/>
    </location>
</feature>
<feature type="transmembrane region" description="Helical" evidence="8">
    <location>
        <begin position="180"/>
        <end position="201"/>
    </location>
</feature>
<dbReference type="PANTHER" id="PTHR12982">
    <property type="entry name" value="PHOSPHATIDYLINOSITOL GLYCAN, CLASS C"/>
    <property type="match status" value="1"/>
</dbReference>
<feature type="transmembrane region" description="Helical" evidence="8">
    <location>
        <begin position="123"/>
        <end position="142"/>
    </location>
</feature>
<dbReference type="EC" id="3.4.11.19" evidence="9"/>
<comment type="similarity">
    <text evidence="3">Belongs to the PIGC family.</text>
</comment>
<comment type="pathway">
    <text evidence="2">Glycolipid biosynthesis; glycosylphosphatidylinositol-anchor biosynthesis.</text>
</comment>
<evidence type="ECO:0000256" key="5">
    <source>
        <dbReference type="ARBA" id="ARBA00022692"/>
    </source>
</evidence>
<sequence>MSVAAGATPGPEPVRTEEVGPPWQKLLWKAQPYPDNHVAASFLSELRTNATAAFPEFGTIVLSSLGIVQQILMVLLFVALFVHVYQGTLLAPTLVAGSLVCTLLLACCGIPGRASVQQPSLRLSLPSFGVLALILHALSPVLRTLSEATTSDSIWAFSAILFGAHLALANYAMVTPSHTLLSSTLSLNLAMCASVVLSSRLTWDIDVFALLLTALQLFAIFPLLRQRIYLAYGARYAAAKAPGVPRAAVPLTVLLAGACLYALYPLHALLAYVLVPSGIVFVSVLCPAWMRYAQRWKHELRGPWDEAVLEPPPLVADL</sequence>
<dbReference type="InterPro" id="IPR009450">
    <property type="entry name" value="Plno_GlcNAc_GPI2"/>
</dbReference>
<dbReference type="Proteomes" id="UP000818624">
    <property type="component" value="Chromosome 1"/>
</dbReference>
<evidence type="ECO:0000256" key="8">
    <source>
        <dbReference type="SAM" id="Phobius"/>
    </source>
</evidence>
<evidence type="ECO:0000256" key="3">
    <source>
        <dbReference type="ARBA" id="ARBA00008321"/>
    </source>
</evidence>
<keyword evidence="9" id="KW-0378">Hydrolase</keyword>
<dbReference type="GO" id="GO:0004177">
    <property type="term" value="F:aminopeptidase activity"/>
    <property type="evidence" value="ECO:0007669"/>
    <property type="project" value="UniProtKB-KW"/>
</dbReference>
<evidence type="ECO:0000313" key="9">
    <source>
        <dbReference type="EMBL" id="WFD46150.1"/>
    </source>
</evidence>
<accession>A0ABY8EKK4</accession>
<evidence type="ECO:0000256" key="1">
    <source>
        <dbReference type="ARBA" id="ARBA00004141"/>
    </source>
</evidence>
<feature type="transmembrane region" description="Helical" evidence="8">
    <location>
        <begin position="244"/>
        <end position="264"/>
    </location>
</feature>
<evidence type="ECO:0000256" key="6">
    <source>
        <dbReference type="ARBA" id="ARBA00022989"/>
    </source>
</evidence>
<feature type="transmembrane region" description="Helical" evidence="8">
    <location>
        <begin position="89"/>
        <end position="111"/>
    </location>
</feature>
<name>A0ABY8EKK4_MALFU</name>
<organism evidence="9 10">
    <name type="scientific">Malassezia furfur</name>
    <name type="common">Pityriasis versicolor infection agent</name>
    <name type="synonym">Pityrosporum furfur</name>
    <dbReference type="NCBI Taxonomy" id="55194"/>
    <lineage>
        <taxon>Eukaryota</taxon>
        <taxon>Fungi</taxon>
        <taxon>Dikarya</taxon>
        <taxon>Basidiomycota</taxon>
        <taxon>Ustilaginomycotina</taxon>
        <taxon>Malasseziomycetes</taxon>
        <taxon>Malasseziales</taxon>
        <taxon>Malasseziaceae</taxon>
        <taxon>Malassezia</taxon>
    </lineage>
</organism>
<keyword evidence="6 8" id="KW-1133">Transmembrane helix</keyword>
<feature type="transmembrane region" description="Helical" evidence="8">
    <location>
        <begin position="207"/>
        <end position="224"/>
    </location>
</feature>
<feature type="transmembrane region" description="Helical" evidence="8">
    <location>
        <begin position="154"/>
        <end position="173"/>
    </location>
</feature>
<keyword evidence="5 8" id="KW-0812">Transmembrane</keyword>
<comment type="subcellular location">
    <subcellularLocation>
        <location evidence="1">Membrane</location>
        <topology evidence="1">Multi-pass membrane protein</topology>
    </subcellularLocation>
</comment>
<keyword evidence="9" id="KW-0645">Protease</keyword>
<dbReference type="Pfam" id="PF06432">
    <property type="entry name" value="GPI2"/>
    <property type="match status" value="1"/>
</dbReference>
<keyword evidence="9" id="KW-0031">Aminopeptidase</keyword>
<evidence type="ECO:0000313" key="10">
    <source>
        <dbReference type="Proteomes" id="UP000818624"/>
    </source>
</evidence>
<dbReference type="EMBL" id="CP046234">
    <property type="protein sequence ID" value="WFD46150.1"/>
    <property type="molecule type" value="Genomic_DNA"/>
</dbReference>
<evidence type="ECO:0000256" key="4">
    <source>
        <dbReference type="ARBA" id="ARBA00022502"/>
    </source>
</evidence>
<evidence type="ECO:0000256" key="7">
    <source>
        <dbReference type="ARBA" id="ARBA00023136"/>
    </source>
</evidence>
<dbReference type="PIRSF" id="PIRSF016104">
    <property type="entry name" value="GPI2"/>
    <property type="match status" value="1"/>
</dbReference>
<dbReference type="PANTHER" id="PTHR12982:SF0">
    <property type="entry name" value="PHOSPHATIDYLINOSITOL N-ACETYLGLUCOSAMINYLTRANSFERASE SUBUNIT C"/>
    <property type="match status" value="1"/>
</dbReference>
<keyword evidence="4" id="KW-0337">GPI-anchor biosynthesis</keyword>
<gene>
    <name evidence="9" type="primary">GPI2</name>
    <name evidence="9" type="ORF">GLX27_000779</name>
</gene>
<evidence type="ECO:0000256" key="2">
    <source>
        <dbReference type="ARBA" id="ARBA00004687"/>
    </source>
</evidence>
<feature type="transmembrane region" description="Helical" evidence="8">
    <location>
        <begin position="57"/>
        <end position="83"/>
    </location>
</feature>